<comment type="caution">
    <text evidence="1">The sequence shown here is derived from an EMBL/GenBank/DDBJ whole genome shotgun (WGS) entry which is preliminary data.</text>
</comment>
<dbReference type="GO" id="GO:0050485">
    <property type="term" value="F:oxidoreductase activity, acting on X-H and Y-H to form an X-Y bond, with a disulfide as acceptor"/>
    <property type="evidence" value="ECO:0007669"/>
    <property type="project" value="InterPro"/>
</dbReference>
<dbReference type="Proteomes" id="UP000434342">
    <property type="component" value="Unassembled WGS sequence"/>
</dbReference>
<organism evidence="1 2">
    <name type="scientific">Parafannyhessea umbonata</name>
    <dbReference type="NCBI Taxonomy" id="604330"/>
    <lineage>
        <taxon>Bacteria</taxon>
        <taxon>Bacillati</taxon>
        <taxon>Actinomycetota</taxon>
        <taxon>Coriobacteriia</taxon>
        <taxon>Coriobacteriales</taxon>
        <taxon>Atopobiaceae</taxon>
        <taxon>Parafannyhessea</taxon>
    </lineage>
</organism>
<accession>A0A6N7WUY2</accession>
<reference evidence="1 2" key="1">
    <citation type="submission" date="2019-08" db="EMBL/GenBank/DDBJ databases">
        <title>In-depth cultivation of the pig gut microbiome towards novel bacterial diversity and tailored functional studies.</title>
        <authorList>
            <person name="Wylensek D."/>
            <person name="Hitch T.C.A."/>
            <person name="Clavel T."/>
        </authorList>
    </citation>
    <scope>NUCLEOTIDE SEQUENCE [LARGE SCALE GENOMIC DNA]</scope>
    <source>
        <strain evidence="1 2">WB01_CNA04</strain>
    </source>
</reference>
<proteinExistence type="predicted"/>
<name>A0A6N7WUY2_9ACTN</name>
<protein>
    <submittedName>
        <fullName evidence="1">Betaine reductase</fullName>
    </submittedName>
</protein>
<dbReference type="EMBL" id="VUND01000002">
    <property type="protein sequence ID" value="MST60480.1"/>
    <property type="molecule type" value="Genomic_DNA"/>
</dbReference>
<dbReference type="Pfam" id="PF09338">
    <property type="entry name" value="Gly_reductase"/>
    <property type="match status" value="1"/>
</dbReference>
<evidence type="ECO:0000313" key="1">
    <source>
        <dbReference type="EMBL" id="MST60480.1"/>
    </source>
</evidence>
<dbReference type="InterPro" id="IPR015417">
    <property type="entry name" value="Gly_reductase_pB_sua/b"/>
</dbReference>
<dbReference type="AlphaFoldDB" id="A0A6N7WUY2"/>
<gene>
    <name evidence="1" type="ORF">FYJ69_06095</name>
</gene>
<dbReference type="RefSeq" id="WP_154541036.1">
    <property type="nucleotide sequence ID" value="NZ_JALEVF010000196.1"/>
</dbReference>
<evidence type="ECO:0000313" key="2">
    <source>
        <dbReference type="Proteomes" id="UP000434342"/>
    </source>
</evidence>
<sequence length="442" mass="48759">MKLEIGNVQVKDVILGTENSFKDGVLTIDKQAAIDYLKGEDDHITELDIVIAHPGDDTRIVPVIETIEPRVRMDGRCVFPGVTDEVVPCGDGELKAAKGTCITVVGKEWGSFGDGVIDMGGEGAKHTYWSKLINICLVGDTDEEFERHEQQKCNHALRWAGHRFAEYVGKIIKDVEPDDTETYEFDPVLKRDEKRNGLPNVAIVLQPQSQMEAMGYNDLLYGWDMNHFLPTFMSPTEVFDGSIISGSFMPASSKWSTYEFQNFPLIKELFKHDGVDYNFVGVIMSNLNVALVQKERSAVMVRNIALNLGVDYAIVTEEGYGNPDTDYVRCQVILEDAGIGVVGVSNESDGRDGEGQPLVVLNEKMNALVSTGNVGELCELPACKTVIGNLEAMNRDGMSGSWGYDEKLGKSARDDGSIIMEDNNWFCGDHISGFSLKTMAEV</sequence>